<dbReference type="STRING" id="1317117.ATO7_00210"/>
<dbReference type="RefSeq" id="WP_083558910.1">
    <property type="nucleotide sequence ID" value="NZ_AQQV01000001.1"/>
</dbReference>
<evidence type="ECO:0000259" key="2">
    <source>
        <dbReference type="Pfam" id="PF06713"/>
    </source>
</evidence>
<evidence type="ECO:0000313" key="3">
    <source>
        <dbReference type="EMBL" id="ORE88251.1"/>
    </source>
</evidence>
<dbReference type="OrthoDB" id="6658731at2"/>
<dbReference type="InterPro" id="IPR009589">
    <property type="entry name" value="PH_YyaB-like"/>
</dbReference>
<dbReference type="AlphaFoldDB" id="A0A1Y1SFX8"/>
<name>A0A1Y1SFX8_9GAMM</name>
<feature type="transmembrane region" description="Helical" evidence="1">
    <location>
        <begin position="36"/>
        <end position="53"/>
    </location>
</feature>
<dbReference type="Pfam" id="PF06713">
    <property type="entry name" value="bPH_4"/>
    <property type="match status" value="1"/>
</dbReference>
<feature type="domain" description="Uncharacterized protein YyaB-like PH" evidence="2">
    <location>
        <begin position="55"/>
        <end position="125"/>
    </location>
</feature>
<proteinExistence type="predicted"/>
<keyword evidence="1" id="KW-0472">Membrane</keyword>
<accession>A0A1Y1SFX8</accession>
<dbReference type="Proteomes" id="UP000192342">
    <property type="component" value="Unassembled WGS sequence"/>
</dbReference>
<protein>
    <recommendedName>
        <fullName evidence="2">Uncharacterized protein YyaB-like PH domain-containing protein</fullName>
    </recommendedName>
</protein>
<evidence type="ECO:0000256" key="1">
    <source>
        <dbReference type="SAM" id="Phobius"/>
    </source>
</evidence>
<organism evidence="3 4">
    <name type="scientific">Oceanococcus atlanticus</name>
    <dbReference type="NCBI Taxonomy" id="1317117"/>
    <lineage>
        <taxon>Bacteria</taxon>
        <taxon>Pseudomonadati</taxon>
        <taxon>Pseudomonadota</taxon>
        <taxon>Gammaproteobacteria</taxon>
        <taxon>Chromatiales</taxon>
        <taxon>Oceanococcaceae</taxon>
        <taxon>Oceanococcus</taxon>
    </lineage>
</organism>
<keyword evidence="4" id="KW-1185">Reference proteome</keyword>
<sequence>MRVHRSKIDAWFIVVMVIAAVFTLLVTLRTASPGPFTALALGGAAALSAWIALSTRYTLDESFLTVRCGPFCWRIPLQDIHRITPSRNPISSPALSLDRLRIEYGEARSVLISPRHSERFIRELNALRPQASTAKSVSSS</sequence>
<comment type="caution">
    <text evidence="3">The sequence shown here is derived from an EMBL/GenBank/DDBJ whole genome shotgun (WGS) entry which is preliminary data.</text>
</comment>
<feature type="transmembrane region" description="Helical" evidence="1">
    <location>
        <begin position="12"/>
        <end position="30"/>
    </location>
</feature>
<keyword evidence="1" id="KW-0812">Transmembrane</keyword>
<reference evidence="3 4" key="1">
    <citation type="submission" date="2013-04" db="EMBL/GenBank/DDBJ databases">
        <title>Oceanococcus atlanticus 22II-S10r2 Genome Sequencing.</title>
        <authorList>
            <person name="Lai Q."/>
            <person name="Li G."/>
            <person name="Shao Z."/>
        </authorList>
    </citation>
    <scope>NUCLEOTIDE SEQUENCE [LARGE SCALE GENOMIC DNA]</scope>
    <source>
        <strain evidence="3 4">22II-S10r2</strain>
    </source>
</reference>
<dbReference type="GO" id="GO:0030153">
    <property type="term" value="P:bacteriocin immunity"/>
    <property type="evidence" value="ECO:0007669"/>
    <property type="project" value="InterPro"/>
</dbReference>
<evidence type="ECO:0000313" key="4">
    <source>
        <dbReference type="Proteomes" id="UP000192342"/>
    </source>
</evidence>
<keyword evidence="1" id="KW-1133">Transmembrane helix</keyword>
<dbReference type="EMBL" id="AQQV01000001">
    <property type="protein sequence ID" value="ORE88251.1"/>
    <property type="molecule type" value="Genomic_DNA"/>
</dbReference>
<gene>
    <name evidence="3" type="ORF">ATO7_00210</name>
</gene>